<dbReference type="PANTHER" id="PTHR37833">
    <property type="entry name" value="LIPOPROTEIN-RELATED"/>
    <property type="match status" value="1"/>
</dbReference>
<evidence type="ECO:0000313" key="1">
    <source>
        <dbReference type="EMBL" id="OGG28677.1"/>
    </source>
</evidence>
<comment type="caution">
    <text evidence="1">The sequence shown here is derived from an EMBL/GenBank/DDBJ whole genome shotgun (WGS) entry which is preliminary data.</text>
</comment>
<gene>
    <name evidence="1" type="ORF">A2971_03210</name>
</gene>
<dbReference type="InterPro" id="IPR013783">
    <property type="entry name" value="Ig-like_fold"/>
</dbReference>
<proteinExistence type="predicted"/>
<reference evidence="1 2" key="1">
    <citation type="journal article" date="2016" name="Nat. Commun.">
        <title>Thousands of microbial genomes shed light on interconnected biogeochemical processes in an aquifer system.</title>
        <authorList>
            <person name="Anantharaman K."/>
            <person name="Brown C.T."/>
            <person name="Hug L.A."/>
            <person name="Sharon I."/>
            <person name="Castelle C.J."/>
            <person name="Probst A.J."/>
            <person name="Thomas B.C."/>
            <person name="Singh A."/>
            <person name="Wilkins M.J."/>
            <person name="Karaoz U."/>
            <person name="Brodie E.L."/>
            <person name="Williams K.H."/>
            <person name="Hubbard S.S."/>
            <person name="Banfield J.F."/>
        </authorList>
    </citation>
    <scope>NUCLEOTIDE SEQUENCE [LARGE SCALE GENOMIC DNA]</scope>
</reference>
<protein>
    <recommendedName>
        <fullName evidence="3">DUF1573 domain-containing protein</fullName>
    </recommendedName>
</protein>
<dbReference type="EMBL" id="MFJW01000049">
    <property type="protein sequence ID" value="OGG28677.1"/>
    <property type="molecule type" value="Genomic_DNA"/>
</dbReference>
<name>A0A1F6AWI0_9BACT</name>
<dbReference type="InterPro" id="IPR011467">
    <property type="entry name" value="DUF1573"/>
</dbReference>
<sequence length="166" mass="17834">MKSDMKLIIGILVASIALIGGAVLVMGKGASTPKRENQGSASMTIDKKIEDFGSMKSDEEKTATFTIANTSDSTLRLWNISTSCDCTFATVTIGSQTTGEFNMPMHMKSDLKNWIGEVPAKQTAVLNVMYRPKVMPVVGAVTRQVTFSTNDPNNPQVEVSIAANVL</sequence>
<dbReference type="Pfam" id="PF07610">
    <property type="entry name" value="DUF1573"/>
    <property type="match status" value="1"/>
</dbReference>
<dbReference type="Proteomes" id="UP000178461">
    <property type="component" value="Unassembled WGS sequence"/>
</dbReference>
<dbReference type="AlphaFoldDB" id="A0A1F6AWI0"/>
<evidence type="ECO:0000313" key="2">
    <source>
        <dbReference type="Proteomes" id="UP000178461"/>
    </source>
</evidence>
<evidence type="ECO:0008006" key="3">
    <source>
        <dbReference type="Google" id="ProtNLM"/>
    </source>
</evidence>
<dbReference type="Gene3D" id="2.60.40.10">
    <property type="entry name" value="Immunoglobulins"/>
    <property type="match status" value="1"/>
</dbReference>
<organism evidence="1 2">
    <name type="scientific">Candidatus Gottesmanbacteria bacterium RIFCSPLOWO2_01_FULL_46_21</name>
    <dbReference type="NCBI Taxonomy" id="1798393"/>
    <lineage>
        <taxon>Bacteria</taxon>
        <taxon>Candidatus Gottesmaniibacteriota</taxon>
    </lineage>
</organism>
<accession>A0A1F6AWI0</accession>
<dbReference type="PANTHER" id="PTHR37833:SF1">
    <property type="entry name" value="SIGNAL PEPTIDE PROTEIN"/>
    <property type="match status" value="1"/>
</dbReference>